<dbReference type="RefSeq" id="WP_014958433.1">
    <property type="nucleotide sequence ID" value="NZ_FNLL01000007.1"/>
</dbReference>
<dbReference type="EMBL" id="FNLL01000007">
    <property type="protein sequence ID" value="SDU38790.1"/>
    <property type="molecule type" value="Genomic_DNA"/>
</dbReference>
<proteinExistence type="predicted"/>
<accession>A0A1H2I3T2</accession>
<name>A0A1H2I3T2_9BACT</name>
<reference evidence="3" key="1">
    <citation type="submission" date="2016-10" db="EMBL/GenBank/DDBJ databases">
        <authorList>
            <person name="Varghese N."/>
            <person name="Submissions S."/>
        </authorList>
    </citation>
    <scope>NUCLEOTIDE SEQUENCE [LARGE SCALE GENOMIC DNA]</scope>
    <source>
        <strain evidence="3">DSM 3384</strain>
    </source>
</reference>
<keyword evidence="3" id="KW-1185">Reference proteome</keyword>
<dbReference type="AlphaFoldDB" id="A0A1H2I3T2"/>
<evidence type="ECO:0000313" key="3">
    <source>
        <dbReference type="Proteomes" id="UP000199608"/>
    </source>
</evidence>
<feature type="region of interest" description="Disordered" evidence="1">
    <location>
        <begin position="42"/>
        <end position="64"/>
    </location>
</feature>
<evidence type="ECO:0000313" key="2">
    <source>
        <dbReference type="EMBL" id="SDU38790.1"/>
    </source>
</evidence>
<protein>
    <submittedName>
        <fullName evidence="2">Uncharacterized protein</fullName>
    </submittedName>
</protein>
<gene>
    <name evidence="2" type="ORF">SAMN04487931_107220</name>
</gene>
<organism evidence="2 3">
    <name type="scientific">Desulfobacula phenolica</name>
    <dbReference type="NCBI Taxonomy" id="90732"/>
    <lineage>
        <taxon>Bacteria</taxon>
        <taxon>Pseudomonadati</taxon>
        <taxon>Thermodesulfobacteriota</taxon>
        <taxon>Desulfobacteria</taxon>
        <taxon>Desulfobacterales</taxon>
        <taxon>Desulfobacteraceae</taxon>
        <taxon>Desulfobacula</taxon>
    </lineage>
</organism>
<sequence length="64" mass="7381">MSLTKLKPEHLAIIKAIDSMEELVKETKRRIAELKATLPVQKTKKPEKGKRSIMNPLTGKKEYY</sequence>
<evidence type="ECO:0000256" key="1">
    <source>
        <dbReference type="SAM" id="MobiDB-lite"/>
    </source>
</evidence>
<dbReference type="Proteomes" id="UP000199608">
    <property type="component" value="Unassembled WGS sequence"/>
</dbReference>